<proteinExistence type="predicted"/>
<evidence type="ECO:0000256" key="5">
    <source>
        <dbReference type="ARBA" id="ARBA00022842"/>
    </source>
</evidence>
<keyword evidence="2" id="KW-0540">Nuclease</keyword>
<keyword evidence="1" id="KW-1277">Toxin-antitoxin system</keyword>
<evidence type="ECO:0000256" key="4">
    <source>
        <dbReference type="ARBA" id="ARBA00022801"/>
    </source>
</evidence>
<evidence type="ECO:0000259" key="6">
    <source>
        <dbReference type="Pfam" id="PF01850"/>
    </source>
</evidence>
<dbReference type="Proteomes" id="UP001594351">
    <property type="component" value="Unassembled WGS sequence"/>
</dbReference>
<evidence type="ECO:0000256" key="3">
    <source>
        <dbReference type="ARBA" id="ARBA00022723"/>
    </source>
</evidence>
<organism evidence="7 8">
    <name type="scientific">candidate division CSSED10-310 bacterium</name>
    <dbReference type="NCBI Taxonomy" id="2855610"/>
    <lineage>
        <taxon>Bacteria</taxon>
        <taxon>Bacteria division CSSED10-310</taxon>
    </lineage>
</organism>
<protein>
    <submittedName>
        <fullName evidence="7">PIN domain-containing protein</fullName>
    </submittedName>
</protein>
<keyword evidence="3" id="KW-0479">Metal-binding</keyword>
<keyword evidence="4" id="KW-0378">Hydrolase</keyword>
<evidence type="ECO:0000313" key="7">
    <source>
        <dbReference type="EMBL" id="MFC1849321.1"/>
    </source>
</evidence>
<dbReference type="Pfam" id="PF01850">
    <property type="entry name" value="PIN"/>
    <property type="match status" value="1"/>
</dbReference>
<sequence length="132" mass="15423">MNNYLVDTSIWIEFFKGTQIQIKDFITSRIDEDGIFYNDIILSELLIGALHEKEFNFLKLNFAGFKYLGLDKQVFQMTSEMGYQLRRNGKIIPLTDLIVASQCIVNQVKIVTLDKHFQIISQYFDLAVFQIQ</sequence>
<evidence type="ECO:0000313" key="8">
    <source>
        <dbReference type="Proteomes" id="UP001594351"/>
    </source>
</evidence>
<accession>A0ABV6YT23</accession>
<gene>
    <name evidence="7" type="ORF">ACFL27_03845</name>
</gene>
<dbReference type="PANTHER" id="PTHR42740">
    <property type="entry name" value="RIBONUCLEASE VAPC3"/>
    <property type="match status" value="1"/>
</dbReference>
<name>A0ABV6YT23_UNCC1</name>
<dbReference type="PANTHER" id="PTHR42740:SF1">
    <property type="entry name" value="RIBONUCLEASE VAPC3"/>
    <property type="match status" value="1"/>
</dbReference>
<evidence type="ECO:0000256" key="1">
    <source>
        <dbReference type="ARBA" id="ARBA00022649"/>
    </source>
</evidence>
<keyword evidence="8" id="KW-1185">Reference proteome</keyword>
<dbReference type="SUPFAM" id="SSF88723">
    <property type="entry name" value="PIN domain-like"/>
    <property type="match status" value="1"/>
</dbReference>
<dbReference type="Gene3D" id="3.40.50.1010">
    <property type="entry name" value="5'-nuclease"/>
    <property type="match status" value="1"/>
</dbReference>
<keyword evidence="5" id="KW-0460">Magnesium</keyword>
<dbReference type="InterPro" id="IPR029060">
    <property type="entry name" value="PIN-like_dom_sf"/>
</dbReference>
<dbReference type="InterPro" id="IPR002716">
    <property type="entry name" value="PIN_dom"/>
</dbReference>
<evidence type="ECO:0000256" key="2">
    <source>
        <dbReference type="ARBA" id="ARBA00022722"/>
    </source>
</evidence>
<feature type="domain" description="PIN" evidence="6">
    <location>
        <begin position="4"/>
        <end position="118"/>
    </location>
</feature>
<dbReference type="EMBL" id="JBHPBY010000032">
    <property type="protein sequence ID" value="MFC1849321.1"/>
    <property type="molecule type" value="Genomic_DNA"/>
</dbReference>
<dbReference type="InterPro" id="IPR051749">
    <property type="entry name" value="PINc/VapC_TA_RNase"/>
</dbReference>
<reference evidence="7 8" key="1">
    <citation type="submission" date="2024-09" db="EMBL/GenBank/DDBJ databases">
        <title>Laminarin stimulates single cell rates of sulfate reduction while oxygen inhibits transcriptomic activity in coastal marine sediment.</title>
        <authorList>
            <person name="Lindsay M."/>
            <person name="Orcutt B."/>
            <person name="Emerson D."/>
            <person name="Stepanauskas R."/>
            <person name="D'Angelo T."/>
        </authorList>
    </citation>
    <scope>NUCLEOTIDE SEQUENCE [LARGE SCALE GENOMIC DNA]</scope>
    <source>
        <strain evidence="7">SAG AM-311-K15</strain>
    </source>
</reference>
<comment type="caution">
    <text evidence="7">The sequence shown here is derived from an EMBL/GenBank/DDBJ whole genome shotgun (WGS) entry which is preliminary data.</text>
</comment>